<dbReference type="Gene3D" id="3.90.550.10">
    <property type="entry name" value="Spore Coat Polysaccharide Biosynthesis Protein SpsA, Chain A"/>
    <property type="match status" value="1"/>
</dbReference>
<protein>
    <recommendedName>
        <fullName evidence="1">Nucleotidyl transferase domain-containing protein</fullName>
    </recommendedName>
</protein>
<dbReference type="PANTHER" id="PTHR22572">
    <property type="entry name" value="SUGAR-1-PHOSPHATE GUANYL TRANSFERASE"/>
    <property type="match status" value="1"/>
</dbReference>
<dbReference type="EMBL" id="MHIF01000004">
    <property type="protein sequence ID" value="OGY49475.1"/>
    <property type="molecule type" value="Genomic_DNA"/>
</dbReference>
<comment type="caution">
    <text evidence="2">The sequence shown here is derived from an EMBL/GenBank/DDBJ whole genome shotgun (WGS) entry which is preliminary data.</text>
</comment>
<dbReference type="InterPro" id="IPR005835">
    <property type="entry name" value="NTP_transferase_dom"/>
</dbReference>
<proteinExistence type="predicted"/>
<dbReference type="InterPro" id="IPR029044">
    <property type="entry name" value="Nucleotide-diphossugar_trans"/>
</dbReference>
<dbReference type="InterPro" id="IPR050486">
    <property type="entry name" value="Mannose-1P_guanyltransferase"/>
</dbReference>
<dbReference type="Proteomes" id="UP000178432">
    <property type="component" value="Unassembled WGS sequence"/>
</dbReference>
<gene>
    <name evidence="2" type="ORF">A2663_03365</name>
</gene>
<dbReference type="AlphaFoldDB" id="A0A1G1YAV8"/>
<evidence type="ECO:0000259" key="1">
    <source>
        <dbReference type="Pfam" id="PF00483"/>
    </source>
</evidence>
<dbReference type="SUPFAM" id="SSF53448">
    <property type="entry name" value="Nucleotide-diphospho-sugar transferases"/>
    <property type="match status" value="1"/>
</dbReference>
<feature type="domain" description="Nucleotidyl transferase" evidence="1">
    <location>
        <begin position="2"/>
        <end position="64"/>
    </location>
</feature>
<evidence type="ECO:0000313" key="2">
    <source>
        <dbReference type="EMBL" id="OGY49475.1"/>
    </source>
</evidence>
<organism evidence="2 3">
    <name type="scientific">Candidatus Buchananbacteria bacterium RIFCSPHIGHO2_01_FULL_46_12</name>
    <dbReference type="NCBI Taxonomy" id="1797536"/>
    <lineage>
        <taxon>Bacteria</taxon>
        <taxon>Candidatus Buchananiibacteriota</taxon>
    </lineage>
</organism>
<reference evidence="2 3" key="1">
    <citation type="journal article" date="2016" name="Nat. Commun.">
        <title>Thousands of microbial genomes shed light on interconnected biogeochemical processes in an aquifer system.</title>
        <authorList>
            <person name="Anantharaman K."/>
            <person name="Brown C.T."/>
            <person name="Hug L.A."/>
            <person name="Sharon I."/>
            <person name="Castelle C.J."/>
            <person name="Probst A.J."/>
            <person name="Thomas B.C."/>
            <person name="Singh A."/>
            <person name="Wilkins M.J."/>
            <person name="Karaoz U."/>
            <person name="Brodie E.L."/>
            <person name="Williams K.H."/>
            <person name="Hubbard S.S."/>
            <person name="Banfield J.F."/>
        </authorList>
    </citation>
    <scope>NUCLEOTIDE SEQUENCE [LARGE SCALE GENOMIC DNA]</scope>
</reference>
<sequence length="234" mass="26320">MKAIILTGGRGKRLGALTKNLQKGALSFNGNPLICHTLSSLTNISGIGEMFILTGYRGEDIEQIIFSRFSAEKIRLLHFPAVMGNLSRLSAAFTQIDIINGCFVCGIDSLIPVNVAQRFLTFSAQNNNYPLLLLSPRLKTALTHSLVVFREGAVVSYQNLKRKGTEDFGRDFYIDAGFRYFPASFCQLIKKEGIFNKRYIPHFISEAVRKGRQFSGLTFTESWRHFSSARDFCR</sequence>
<evidence type="ECO:0000313" key="3">
    <source>
        <dbReference type="Proteomes" id="UP000178432"/>
    </source>
</evidence>
<dbReference type="Pfam" id="PF00483">
    <property type="entry name" value="NTP_transferase"/>
    <property type="match status" value="1"/>
</dbReference>
<accession>A0A1G1YAV8</accession>
<name>A0A1G1YAV8_9BACT</name>